<feature type="compositionally biased region" description="Pro residues" evidence="2">
    <location>
        <begin position="260"/>
        <end position="292"/>
    </location>
</feature>
<evidence type="ECO:0000256" key="1">
    <source>
        <dbReference type="PROSITE-ProRule" id="PRU00325"/>
    </source>
</evidence>
<dbReference type="PROSITE" id="PS50966">
    <property type="entry name" value="ZF_SWIM"/>
    <property type="match status" value="1"/>
</dbReference>
<gene>
    <name evidence="4" type="ORF">DFH07DRAFT_389597</name>
</gene>
<feature type="region of interest" description="Disordered" evidence="2">
    <location>
        <begin position="215"/>
        <end position="301"/>
    </location>
</feature>
<feature type="region of interest" description="Disordered" evidence="2">
    <location>
        <begin position="110"/>
        <end position="146"/>
    </location>
</feature>
<evidence type="ECO:0000259" key="3">
    <source>
        <dbReference type="PROSITE" id="PS50966"/>
    </source>
</evidence>
<dbReference type="Proteomes" id="UP001215280">
    <property type="component" value="Unassembled WGS sequence"/>
</dbReference>
<dbReference type="GO" id="GO:0008270">
    <property type="term" value="F:zinc ion binding"/>
    <property type="evidence" value="ECO:0007669"/>
    <property type="project" value="UniProtKB-KW"/>
</dbReference>
<comment type="caution">
    <text evidence="4">The sequence shown here is derived from an EMBL/GenBank/DDBJ whole genome shotgun (WGS) entry which is preliminary data.</text>
</comment>
<feature type="domain" description="SWIM-type" evidence="3">
    <location>
        <begin position="76"/>
        <end position="107"/>
    </location>
</feature>
<keyword evidence="1" id="KW-0863">Zinc-finger</keyword>
<protein>
    <recommendedName>
        <fullName evidence="3">SWIM-type domain-containing protein</fullName>
    </recommendedName>
</protein>
<name>A0AAD7KAY5_9AGAR</name>
<evidence type="ECO:0000256" key="2">
    <source>
        <dbReference type="SAM" id="MobiDB-lite"/>
    </source>
</evidence>
<evidence type="ECO:0000313" key="5">
    <source>
        <dbReference type="Proteomes" id="UP001215280"/>
    </source>
</evidence>
<evidence type="ECO:0000313" key="4">
    <source>
        <dbReference type="EMBL" id="KAJ7781845.1"/>
    </source>
</evidence>
<keyword evidence="1" id="KW-0479">Metal-binding</keyword>
<dbReference type="AlphaFoldDB" id="A0AAD7KAY5"/>
<reference evidence="4" key="1">
    <citation type="submission" date="2023-03" db="EMBL/GenBank/DDBJ databases">
        <title>Massive genome expansion in bonnet fungi (Mycena s.s.) driven by repeated elements and novel gene families across ecological guilds.</title>
        <authorList>
            <consortium name="Lawrence Berkeley National Laboratory"/>
            <person name="Harder C.B."/>
            <person name="Miyauchi S."/>
            <person name="Viragh M."/>
            <person name="Kuo A."/>
            <person name="Thoen E."/>
            <person name="Andreopoulos B."/>
            <person name="Lu D."/>
            <person name="Skrede I."/>
            <person name="Drula E."/>
            <person name="Henrissat B."/>
            <person name="Morin E."/>
            <person name="Kohler A."/>
            <person name="Barry K."/>
            <person name="LaButti K."/>
            <person name="Morin E."/>
            <person name="Salamov A."/>
            <person name="Lipzen A."/>
            <person name="Mereny Z."/>
            <person name="Hegedus B."/>
            <person name="Baldrian P."/>
            <person name="Stursova M."/>
            <person name="Weitz H."/>
            <person name="Taylor A."/>
            <person name="Grigoriev I.V."/>
            <person name="Nagy L.G."/>
            <person name="Martin F."/>
            <person name="Kauserud H."/>
        </authorList>
    </citation>
    <scope>NUCLEOTIDE SEQUENCE</scope>
    <source>
        <strain evidence="4">CBHHK188m</strain>
    </source>
</reference>
<organism evidence="4 5">
    <name type="scientific">Mycena maculata</name>
    <dbReference type="NCBI Taxonomy" id="230809"/>
    <lineage>
        <taxon>Eukaryota</taxon>
        <taxon>Fungi</taxon>
        <taxon>Dikarya</taxon>
        <taxon>Basidiomycota</taxon>
        <taxon>Agaricomycotina</taxon>
        <taxon>Agaricomycetes</taxon>
        <taxon>Agaricomycetidae</taxon>
        <taxon>Agaricales</taxon>
        <taxon>Marasmiineae</taxon>
        <taxon>Mycenaceae</taxon>
        <taxon>Mycena</taxon>
    </lineage>
</organism>
<dbReference type="InterPro" id="IPR007527">
    <property type="entry name" value="Znf_SWIM"/>
</dbReference>
<keyword evidence="1" id="KW-0862">Zinc</keyword>
<proteinExistence type="predicted"/>
<feature type="region of interest" description="Disordered" evidence="2">
    <location>
        <begin position="1"/>
        <end position="21"/>
    </location>
</feature>
<accession>A0AAD7KAY5</accession>
<dbReference type="EMBL" id="JARJLG010000004">
    <property type="protein sequence ID" value="KAJ7781845.1"/>
    <property type="molecule type" value="Genomic_DNA"/>
</dbReference>
<keyword evidence="5" id="KW-1185">Reference proteome</keyword>
<sequence>MTTFSLSPAIKQEKMTPQRQRPQLHISIPTTEGPDIEVKKRQDIIKRSKVYVKDDILELEDSEYLVPSKSNSSKIYEVDVDAYTCSCLDFPLISYCKHISAVQNLFHEPGAPSDGVPRPSPQIPIQDNSPILLSGSPPPSPKKPRALTNVAEKLERLAARLRRPLKKDICSLPVLEAAVDSMLVETETSNVLPSSKYIPPNKTFDWMTTHAKMMPGVKTKKKPVNPDRDLSYGAGNASGSKAKREKSKAHASSSSQPVPFSTPAPPPPFLPSLPGPPLLPSFPPTFPHPVPPSNSYQGPQHMYSQPTYIPYYPYYYAPVHNQ</sequence>